<dbReference type="FunFam" id="2.10.110.10:FF:000057">
    <property type="entry name" value="Zyxin"/>
    <property type="match status" value="1"/>
</dbReference>
<dbReference type="GO" id="GO:0098609">
    <property type="term" value="P:cell-cell adhesion"/>
    <property type="evidence" value="ECO:0007669"/>
    <property type="project" value="TreeGrafter"/>
</dbReference>
<comment type="caution">
    <text evidence="8">The sequence shown here is derived from an EMBL/GenBank/DDBJ whole genome shotgun (WGS) entry which is preliminary data.</text>
</comment>
<evidence type="ECO:0000259" key="7">
    <source>
        <dbReference type="PROSITE" id="PS50023"/>
    </source>
</evidence>
<gene>
    <name evidence="8" type="ORF">scyTo_0007191</name>
</gene>
<dbReference type="PROSITE" id="PS50023">
    <property type="entry name" value="LIM_DOMAIN_2"/>
    <property type="match status" value="3"/>
</dbReference>
<keyword evidence="3 5" id="KW-0862">Zinc</keyword>
<evidence type="ECO:0000256" key="5">
    <source>
        <dbReference type="PROSITE-ProRule" id="PRU00125"/>
    </source>
</evidence>
<dbReference type="Gene3D" id="2.10.110.10">
    <property type="entry name" value="Cysteine Rich Protein"/>
    <property type="match status" value="3"/>
</dbReference>
<evidence type="ECO:0000256" key="2">
    <source>
        <dbReference type="ARBA" id="ARBA00022737"/>
    </source>
</evidence>
<evidence type="ECO:0000313" key="8">
    <source>
        <dbReference type="EMBL" id="GCB62223.1"/>
    </source>
</evidence>
<protein>
    <recommendedName>
        <fullName evidence="7">LIM zinc-binding domain-containing protein</fullName>
    </recommendedName>
</protein>
<keyword evidence="4 5" id="KW-0440">LIM domain</keyword>
<dbReference type="Proteomes" id="UP000288216">
    <property type="component" value="Unassembled WGS sequence"/>
</dbReference>
<feature type="domain" description="LIM zinc-binding" evidence="7">
    <location>
        <begin position="297"/>
        <end position="366"/>
    </location>
</feature>
<keyword evidence="1 5" id="KW-0479">Metal-binding</keyword>
<sequence length="368" mass="40995">MSHIKKVSSVYIQLAAPGRVNTPKVYKSVEASSVDNRVHQKPVPSTLKTGNYPNGCGNKGVKGTIETIPSAFNSADEDFPPPPPPAPENTGDAFYSNEIPLPPPPPLQTCERPVQFSIHSNQSRLRKSHVGAGPKQQEFSASSKCDRDPTVGFNQDDSLTQSVNDKLNRLSDSGPDICAFCNQLVPPNIPAVVAMKKIFHEDCLKCRKCQSGLAGKTYYNLNDNPHCDSCYQDTMEKCRKCRKPIREQIIRAMDKAFHPECFTCVVCNRLIGSERFGVNKSNEIHCLEDFQRKYAPQCCVCNMPIIPETVKEECLNIELFGLHFHVNCYRCEKCGIILSPDPIEEGCFPLNKQILCKTCHMRSISSPT</sequence>
<dbReference type="GO" id="GO:0031005">
    <property type="term" value="F:filamin binding"/>
    <property type="evidence" value="ECO:0007669"/>
    <property type="project" value="TreeGrafter"/>
</dbReference>
<proteinExistence type="predicted"/>
<dbReference type="GO" id="GO:0046872">
    <property type="term" value="F:metal ion binding"/>
    <property type="evidence" value="ECO:0007669"/>
    <property type="project" value="UniProtKB-KW"/>
</dbReference>
<dbReference type="GO" id="GO:0001725">
    <property type="term" value="C:stress fiber"/>
    <property type="evidence" value="ECO:0007669"/>
    <property type="project" value="TreeGrafter"/>
</dbReference>
<dbReference type="PANTHER" id="PTHR24207">
    <property type="entry name" value="ZYX102 PROTEIN"/>
    <property type="match status" value="1"/>
</dbReference>
<feature type="region of interest" description="Disordered" evidence="6">
    <location>
        <begin position="73"/>
        <end position="101"/>
    </location>
</feature>
<dbReference type="Pfam" id="PF00412">
    <property type="entry name" value="LIM"/>
    <property type="match status" value="2"/>
</dbReference>
<dbReference type="SMART" id="SM00132">
    <property type="entry name" value="LIM"/>
    <property type="match status" value="3"/>
</dbReference>
<accession>A0A401NMX3</accession>
<keyword evidence="9" id="KW-1185">Reference proteome</keyword>
<dbReference type="STRING" id="75743.A0A401NMX3"/>
<organism evidence="8 9">
    <name type="scientific">Scyliorhinus torazame</name>
    <name type="common">Cloudy catshark</name>
    <name type="synonym">Catulus torazame</name>
    <dbReference type="NCBI Taxonomy" id="75743"/>
    <lineage>
        <taxon>Eukaryota</taxon>
        <taxon>Metazoa</taxon>
        <taxon>Chordata</taxon>
        <taxon>Craniata</taxon>
        <taxon>Vertebrata</taxon>
        <taxon>Chondrichthyes</taxon>
        <taxon>Elasmobranchii</taxon>
        <taxon>Galeomorphii</taxon>
        <taxon>Galeoidea</taxon>
        <taxon>Carcharhiniformes</taxon>
        <taxon>Scyliorhinidae</taxon>
        <taxon>Scyliorhinus</taxon>
    </lineage>
</organism>
<evidence type="ECO:0000256" key="4">
    <source>
        <dbReference type="ARBA" id="ARBA00023038"/>
    </source>
</evidence>
<keyword evidence="2" id="KW-0677">Repeat</keyword>
<dbReference type="SUPFAM" id="SSF57716">
    <property type="entry name" value="Glucocorticoid receptor-like (DNA-binding domain)"/>
    <property type="match status" value="2"/>
</dbReference>
<evidence type="ECO:0000256" key="1">
    <source>
        <dbReference type="ARBA" id="ARBA00022723"/>
    </source>
</evidence>
<feature type="region of interest" description="Disordered" evidence="6">
    <location>
        <begin position="121"/>
        <end position="158"/>
    </location>
</feature>
<dbReference type="OMA" id="DICAFCN"/>
<evidence type="ECO:0000313" key="9">
    <source>
        <dbReference type="Proteomes" id="UP000288216"/>
    </source>
</evidence>
<dbReference type="PROSITE" id="PS00478">
    <property type="entry name" value="LIM_DOMAIN_1"/>
    <property type="match status" value="1"/>
</dbReference>
<evidence type="ECO:0000256" key="3">
    <source>
        <dbReference type="ARBA" id="ARBA00022833"/>
    </source>
</evidence>
<feature type="domain" description="LIM zinc-binding" evidence="7">
    <location>
        <begin position="236"/>
        <end position="296"/>
    </location>
</feature>
<dbReference type="EMBL" id="BFAA01002558">
    <property type="protein sequence ID" value="GCB62223.1"/>
    <property type="molecule type" value="Genomic_DNA"/>
</dbReference>
<dbReference type="AlphaFoldDB" id="A0A401NMX3"/>
<dbReference type="GO" id="GO:0005925">
    <property type="term" value="C:focal adhesion"/>
    <property type="evidence" value="ECO:0007669"/>
    <property type="project" value="TreeGrafter"/>
</dbReference>
<dbReference type="PANTHER" id="PTHR24207:SF1">
    <property type="entry name" value="FILAMIN-BINDING LIM PROTEIN 1"/>
    <property type="match status" value="1"/>
</dbReference>
<feature type="region of interest" description="Disordered" evidence="6">
    <location>
        <begin position="36"/>
        <end position="55"/>
    </location>
</feature>
<evidence type="ECO:0000256" key="6">
    <source>
        <dbReference type="SAM" id="MobiDB-lite"/>
    </source>
</evidence>
<name>A0A401NMX3_SCYTO</name>
<dbReference type="OrthoDB" id="25414at2759"/>
<reference evidence="8 9" key="1">
    <citation type="journal article" date="2018" name="Nat. Ecol. Evol.">
        <title>Shark genomes provide insights into elasmobranch evolution and the origin of vertebrates.</title>
        <authorList>
            <person name="Hara Y"/>
            <person name="Yamaguchi K"/>
            <person name="Onimaru K"/>
            <person name="Kadota M"/>
            <person name="Koyanagi M"/>
            <person name="Keeley SD"/>
            <person name="Tatsumi K"/>
            <person name="Tanaka K"/>
            <person name="Motone F"/>
            <person name="Kageyama Y"/>
            <person name="Nozu R"/>
            <person name="Adachi N"/>
            <person name="Nishimura O"/>
            <person name="Nakagawa R"/>
            <person name="Tanegashima C"/>
            <person name="Kiyatake I"/>
            <person name="Matsumoto R"/>
            <person name="Murakumo K"/>
            <person name="Nishida K"/>
            <person name="Terakita A"/>
            <person name="Kuratani S"/>
            <person name="Sato K"/>
            <person name="Hyodo S Kuraku.S."/>
        </authorList>
    </citation>
    <scope>NUCLEOTIDE SEQUENCE [LARGE SCALE GENOMIC DNA]</scope>
</reference>
<feature type="domain" description="LIM zinc-binding" evidence="7">
    <location>
        <begin position="176"/>
        <end position="235"/>
    </location>
</feature>
<dbReference type="InterPro" id="IPR001781">
    <property type="entry name" value="Znf_LIM"/>
</dbReference>